<gene>
    <name evidence="2" type="ORF">DEVEQU_00866</name>
</gene>
<dbReference type="EMBL" id="UZWD01000014">
    <property type="protein sequence ID" value="VDS03738.1"/>
    <property type="molecule type" value="Genomic_DNA"/>
</dbReference>
<dbReference type="Pfam" id="PF01883">
    <property type="entry name" value="FeS_assembly_P"/>
    <property type="match status" value="1"/>
</dbReference>
<dbReference type="InterPro" id="IPR052339">
    <property type="entry name" value="Fe-S_Maturation_MIP18"/>
</dbReference>
<organism evidence="2 3">
    <name type="scientific">Devosia equisanguinis</name>
    <dbReference type="NCBI Taxonomy" id="2490941"/>
    <lineage>
        <taxon>Bacteria</taxon>
        <taxon>Pseudomonadati</taxon>
        <taxon>Pseudomonadota</taxon>
        <taxon>Alphaproteobacteria</taxon>
        <taxon>Hyphomicrobiales</taxon>
        <taxon>Devosiaceae</taxon>
        <taxon>Devosia</taxon>
    </lineage>
</organism>
<dbReference type="RefSeq" id="WP_126149338.1">
    <property type="nucleotide sequence ID" value="NZ_JBHTMH010000004.1"/>
</dbReference>
<evidence type="ECO:0000313" key="3">
    <source>
        <dbReference type="Proteomes" id="UP000268844"/>
    </source>
</evidence>
<dbReference type="PANTHER" id="PTHR42831:SF1">
    <property type="entry name" value="FE-S PROTEIN MATURATION AUXILIARY FACTOR YITW"/>
    <property type="match status" value="1"/>
</dbReference>
<dbReference type="InterPro" id="IPR002744">
    <property type="entry name" value="MIP18-like"/>
</dbReference>
<sequence length="103" mass="10868">MSFPARLQIEADIRAALHAVIDPELGFNIVDLGMVYAIGVDDEGAAAIVMTTTTRFCPASGLLQDAVTKRAGAVPGVTAVTVELCYDPPWGPEMMSPEVSAQF</sequence>
<dbReference type="InterPro" id="IPR034904">
    <property type="entry name" value="FSCA_dom_sf"/>
</dbReference>
<proteinExistence type="predicted"/>
<accession>A0A3S4EK47</accession>
<dbReference type="AlphaFoldDB" id="A0A3S4EK47"/>
<evidence type="ECO:0000313" key="2">
    <source>
        <dbReference type="EMBL" id="VDS03738.1"/>
    </source>
</evidence>
<dbReference type="Gene3D" id="3.30.300.130">
    <property type="entry name" value="Fe-S cluster assembly (FSCA)"/>
    <property type="match status" value="1"/>
</dbReference>
<reference evidence="2 3" key="1">
    <citation type="submission" date="2018-12" db="EMBL/GenBank/DDBJ databases">
        <authorList>
            <person name="Criscuolo A."/>
        </authorList>
    </citation>
    <scope>NUCLEOTIDE SEQUENCE [LARGE SCALE GENOMIC DNA]</scope>
    <source>
        <strain evidence="2">ACIP1116281</strain>
    </source>
</reference>
<keyword evidence="3" id="KW-1185">Reference proteome</keyword>
<evidence type="ECO:0000259" key="1">
    <source>
        <dbReference type="Pfam" id="PF01883"/>
    </source>
</evidence>
<dbReference type="OrthoDB" id="9805360at2"/>
<dbReference type="SUPFAM" id="SSF117916">
    <property type="entry name" value="Fe-S cluster assembly (FSCA) domain-like"/>
    <property type="match status" value="1"/>
</dbReference>
<protein>
    <recommendedName>
        <fullName evidence="1">MIP18 family-like domain-containing protein</fullName>
    </recommendedName>
</protein>
<name>A0A3S4EK47_9HYPH</name>
<dbReference type="Proteomes" id="UP000268844">
    <property type="component" value="Unassembled WGS sequence"/>
</dbReference>
<feature type="domain" description="MIP18 family-like" evidence="1">
    <location>
        <begin position="10"/>
        <end position="82"/>
    </location>
</feature>
<dbReference type="PANTHER" id="PTHR42831">
    <property type="entry name" value="FE-S PROTEIN MATURATION AUXILIARY FACTOR YITW"/>
    <property type="match status" value="1"/>
</dbReference>